<reference evidence="1 2" key="1">
    <citation type="submission" date="2019-08" db="EMBL/GenBank/DDBJ databases">
        <title>Bacillus genomes from the desert of Cuatro Cienegas, Coahuila.</title>
        <authorList>
            <person name="Olmedo-Alvarez G."/>
        </authorList>
    </citation>
    <scope>NUCLEOTIDE SEQUENCE [LARGE SCALE GENOMIC DNA]</scope>
    <source>
        <strain evidence="1 2">CH87b_3T</strain>
    </source>
</reference>
<proteinExistence type="predicted"/>
<organism evidence="1 2">
    <name type="scientific">Rossellomorea aquimaris</name>
    <dbReference type="NCBI Taxonomy" id="189382"/>
    <lineage>
        <taxon>Bacteria</taxon>
        <taxon>Bacillati</taxon>
        <taxon>Bacillota</taxon>
        <taxon>Bacilli</taxon>
        <taxon>Bacillales</taxon>
        <taxon>Bacillaceae</taxon>
        <taxon>Rossellomorea</taxon>
    </lineage>
</organism>
<dbReference type="Pfam" id="PF11518">
    <property type="entry name" value="DUF3221"/>
    <property type="match status" value="1"/>
</dbReference>
<dbReference type="OrthoDB" id="2968216at2"/>
<dbReference type="RefSeq" id="WP_148969013.1">
    <property type="nucleotide sequence ID" value="NZ_CANLNA010000002.1"/>
</dbReference>
<dbReference type="EMBL" id="VTEZ01000004">
    <property type="protein sequence ID" value="TYS84581.1"/>
    <property type="molecule type" value="Genomic_DNA"/>
</dbReference>
<dbReference type="Proteomes" id="UP000324269">
    <property type="component" value="Unassembled WGS sequence"/>
</dbReference>
<dbReference type="Gene3D" id="2.40.50.140">
    <property type="entry name" value="Nucleic acid-binding proteins"/>
    <property type="match status" value="1"/>
</dbReference>
<dbReference type="AlphaFoldDB" id="A0A5D4TWV8"/>
<protein>
    <submittedName>
        <fullName evidence="1">DUF3221 domain-containing protein</fullName>
    </submittedName>
</protein>
<accession>A0A5D4TWV8</accession>
<evidence type="ECO:0000313" key="2">
    <source>
        <dbReference type="Proteomes" id="UP000324269"/>
    </source>
</evidence>
<name>A0A5D4TWV8_9BACI</name>
<dbReference type="InterPro" id="IPR021598">
    <property type="entry name" value="DUF3221"/>
</dbReference>
<evidence type="ECO:0000313" key="1">
    <source>
        <dbReference type="EMBL" id="TYS84581.1"/>
    </source>
</evidence>
<dbReference type="InterPro" id="IPR012340">
    <property type="entry name" value="NA-bd_OB-fold"/>
</dbReference>
<gene>
    <name evidence="1" type="ORF">FZC85_14505</name>
</gene>
<comment type="caution">
    <text evidence="1">The sequence shown here is derived from an EMBL/GenBank/DDBJ whole genome shotgun (WGS) entry which is preliminary data.</text>
</comment>
<sequence length="118" mass="13352">MKRILTILISLIFFAILWYLGDLSQQSKVKEGAVTMEGIIVINKSNVYLVEDTDFTKDDAEDLSIDEIIGRYKSVSKLNIINGSSIKDIENGDKVKIWYSEIQESVPAKIKVLQIKTI</sequence>